<dbReference type="InterPro" id="IPR020472">
    <property type="entry name" value="WD40_PAC1"/>
</dbReference>
<evidence type="ECO:0000256" key="8">
    <source>
        <dbReference type="SAM" id="MobiDB-lite"/>
    </source>
</evidence>
<comment type="caution">
    <text evidence="10">The sequence shown here is derived from an EMBL/GenBank/DDBJ whole genome shotgun (WGS) entry which is preliminary data.</text>
</comment>
<dbReference type="SMART" id="SM00320">
    <property type="entry name" value="WD40"/>
    <property type="match status" value="6"/>
</dbReference>
<keyword evidence="1 6" id="KW-0853">WD repeat</keyword>
<sequence length="457" mass="49794">MATKALRRPANRPERSAYSRPVGGPSKSVCIYWAAGRCTKESCRFLHPGAPESSMNLHISKQKALVWTREETSTGKGNAYNAPQKNNAAQKGNAYNAHQKSIAAQKGNATQKSNPGPTSNATQTSNAIQKSQVCKYWVDGNCVKGDRCLYLHKWFSGKGFSMLAKLQGHKKAVTGIALPERSNKLYSADKDGAARVWDCYNGQCDRVVNLSDEAGCLVSEGPWIFIGVPNLVKAWNIESNAEFNLDGPAGQVHAIVVGKEMLFAGAQDGVIYVWKGCPQTNSFVPAATLKGHTGPVVCLIVGANRLYSGSVDHTIRVWDLDTLQCVMTLKGHSGVVMSLICWDKFLLSCSLDCTIKVWAATERGSLEVTYTHSEEHGVLDLAGMTDPETKPILLCSCNDNSVRLLELPSFSERGRLFAKREIRRIGVGPGGLFFSGDATGLVSVWKWMEPYNKVESS</sequence>
<evidence type="ECO:0000256" key="7">
    <source>
        <dbReference type="PROSITE-ProRule" id="PRU00723"/>
    </source>
</evidence>
<dbReference type="SMART" id="SM00356">
    <property type="entry name" value="ZnF_C3H1"/>
    <property type="match status" value="2"/>
</dbReference>
<feature type="repeat" description="WD" evidence="6">
    <location>
        <begin position="166"/>
        <end position="207"/>
    </location>
</feature>
<dbReference type="Pfam" id="PF00400">
    <property type="entry name" value="WD40"/>
    <property type="match status" value="3"/>
</dbReference>
<dbReference type="PROSITE" id="PS50082">
    <property type="entry name" value="WD_REPEATS_2"/>
    <property type="match status" value="2"/>
</dbReference>
<evidence type="ECO:0000256" key="6">
    <source>
        <dbReference type="PROSITE-ProRule" id="PRU00221"/>
    </source>
</evidence>
<dbReference type="InterPro" id="IPR036855">
    <property type="entry name" value="Znf_CCCH_sf"/>
</dbReference>
<evidence type="ECO:0000256" key="4">
    <source>
        <dbReference type="ARBA" id="ARBA00022771"/>
    </source>
</evidence>
<dbReference type="SUPFAM" id="SSF90229">
    <property type="entry name" value="CCCH zinc finger"/>
    <property type="match status" value="1"/>
</dbReference>
<dbReference type="InterPro" id="IPR015943">
    <property type="entry name" value="WD40/YVTN_repeat-like_dom_sf"/>
</dbReference>
<dbReference type="PROSITE" id="PS50103">
    <property type="entry name" value="ZF_C3H1"/>
    <property type="match status" value="2"/>
</dbReference>
<feature type="domain" description="C3H1-type" evidence="9">
    <location>
        <begin position="128"/>
        <end position="155"/>
    </location>
</feature>
<feature type="compositionally biased region" description="Polar residues" evidence="8">
    <location>
        <begin position="107"/>
        <end position="124"/>
    </location>
</feature>
<evidence type="ECO:0000256" key="5">
    <source>
        <dbReference type="ARBA" id="ARBA00022833"/>
    </source>
</evidence>
<feature type="domain" description="C3H1-type" evidence="9">
    <location>
        <begin position="24"/>
        <end position="50"/>
    </location>
</feature>
<keyword evidence="2 7" id="KW-0479">Metal-binding</keyword>
<protein>
    <recommendedName>
        <fullName evidence="9">C3H1-type domain-containing protein</fullName>
    </recommendedName>
</protein>
<dbReference type="EMBL" id="VIEB01001400">
    <property type="protein sequence ID" value="TQD72478.1"/>
    <property type="molecule type" value="Genomic_DNA"/>
</dbReference>
<organism evidence="10 11">
    <name type="scientific">Malus baccata</name>
    <name type="common">Siberian crab apple</name>
    <name type="synonym">Pyrus baccata</name>
    <dbReference type="NCBI Taxonomy" id="106549"/>
    <lineage>
        <taxon>Eukaryota</taxon>
        <taxon>Viridiplantae</taxon>
        <taxon>Streptophyta</taxon>
        <taxon>Embryophyta</taxon>
        <taxon>Tracheophyta</taxon>
        <taxon>Spermatophyta</taxon>
        <taxon>Magnoliopsida</taxon>
        <taxon>eudicotyledons</taxon>
        <taxon>Gunneridae</taxon>
        <taxon>Pentapetalae</taxon>
        <taxon>rosids</taxon>
        <taxon>fabids</taxon>
        <taxon>Rosales</taxon>
        <taxon>Rosaceae</taxon>
        <taxon>Amygdaloideae</taxon>
        <taxon>Maleae</taxon>
        <taxon>Malus</taxon>
    </lineage>
</organism>
<evidence type="ECO:0000256" key="1">
    <source>
        <dbReference type="ARBA" id="ARBA00022574"/>
    </source>
</evidence>
<accession>A0A540KE18</accession>
<dbReference type="InterPro" id="IPR036322">
    <property type="entry name" value="WD40_repeat_dom_sf"/>
</dbReference>
<keyword evidence="11" id="KW-1185">Reference proteome</keyword>
<dbReference type="Proteomes" id="UP000315295">
    <property type="component" value="Unassembled WGS sequence"/>
</dbReference>
<reference evidence="10 11" key="1">
    <citation type="journal article" date="2019" name="G3 (Bethesda)">
        <title>Sequencing of a Wild Apple (Malus baccata) Genome Unravels the Differences Between Cultivated and Wild Apple Species Regarding Disease Resistance and Cold Tolerance.</title>
        <authorList>
            <person name="Chen X."/>
        </authorList>
    </citation>
    <scope>NUCLEOTIDE SEQUENCE [LARGE SCALE GENOMIC DNA]</scope>
    <source>
        <strain evidence="11">cv. Shandingzi</strain>
        <tissue evidence="10">Leaves</tissue>
    </source>
</reference>
<dbReference type="PROSITE" id="PS00678">
    <property type="entry name" value="WD_REPEATS_1"/>
    <property type="match status" value="1"/>
</dbReference>
<keyword evidence="5 7" id="KW-0862">Zinc</keyword>
<feature type="region of interest" description="Disordered" evidence="8">
    <location>
        <begin position="104"/>
        <end position="124"/>
    </location>
</feature>
<dbReference type="GO" id="GO:0008270">
    <property type="term" value="F:zinc ion binding"/>
    <property type="evidence" value="ECO:0007669"/>
    <property type="project" value="UniProtKB-KW"/>
</dbReference>
<feature type="repeat" description="WD" evidence="6">
    <location>
        <begin position="289"/>
        <end position="328"/>
    </location>
</feature>
<dbReference type="PRINTS" id="PR00320">
    <property type="entry name" value="GPROTEINBRPT"/>
</dbReference>
<keyword evidence="4 7" id="KW-0863">Zinc-finger</keyword>
<dbReference type="Pfam" id="PF14608">
    <property type="entry name" value="zf-CCCH_2"/>
    <property type="match status" value="1"/>
</dbReference>
<dbReference type="InterPro" id="IPR044715">
    <property type="entry name" value="WDR86-like"/>
</dbReference>
<dbReference type="PANTHER" id="PTHR44489">
    <property type="match status" value="1"/>
</dbReference>
<evidence type="ECO:0000313" key="10">
    <source>
        <dbReference type="EMBL" id="TQD72478.1"/>
    </source>
</evidence>
<dbReference type="SUPFAM" id="SSF50978">
    <property type="entry name" value="WD40 repeat-like"/>
    <property type="match status" value="1"/>
</dbReference>
<feature type="compositionally biased region" description="Basic residues" evidence="8">
    <location>
        <begin position="1"/>
        <end position="10"/>
    </location>
</feature>
<feature type="region of interest" description="Disordered" evidence="8">
    <location>
        <begin position="1"/>
        <end position="24"/>
    </location>
</feature>
<dbReference type="STRING" id="106549.A0A540KE18"/>
<evidence type="ECO:0000313" key="11">
    <source>
        <dbReference type="Proteomes" id="UP000315295"/>
    </source>
</evidence>
<feature type="zinc finger region" description="C3H1-type" evidence="7">
    <location>
        <begin position="128"/>
        <end position="155"/>
    </location>
</feature>
<evidence type="ECO:0000256" key="3">
    <source>
        <dbReference type="ARBA" id="ARBA00022737"/>
    </source>
</evidence>
<dbReference type="InterPro" id="IPR000571">
    <property type="entry name" value="Znf_CCCH"/>
</dbReference>
<evidence type="ECO:0000256" key="2">
    <source>
        <dbReference type="ARBA" id="ARBA00022723"/>
    </source>
</evidence>
<dbReference type="InterPro" id="IPR001680">
    <property type="entry name" value="WD40_rpt"/>
</dbReference>
<feature type="zinc finger region" description="C3H1-type" evidence="7">
    <location>
        <begin position="24"/>
        <end position="50"/>
    </location>
</feature>
<keyword evidence="3" id="KW-0677">Repeat</keyword>
<name>A0A540KE18_MALBA</name>
<dbReference type="Pfam" id="PF18345">
    <property type="entry name" value="zf_CCCH_4"/>
    <property type="match status" value="1"/>
</dbReference>
<gene>
    <name evidence="10" type="ORF">C1H46_041989</name>
</gene>
<dbReference type="PANTHER" id="PTHR44489:SF14">
    <property type="entry name" value="ZINC FINGER CCCH DOMAIN-CONTAINING PROTEIN 59-RELATED"/>
    <property type="match status" value="1"/>
</dbReference>
<dbReference type="Gene3D" id="2.130.10.10">
    <property type="entry name" value="YVTN repeat-like/Quinoprotein amine dehydrogenase"/>
    <property type="match status" value="2"/>
</dbReference>
<dbReference type="PROSITE" id="PS50294">
    <property type="entry name" value="WD_REPEATS_REGION"/>
    <property type="match status" value="2"/>
</dbReference>
<dbReference type="InterPro" id="IPR019775">
    <property type="entry name" value="WD40_repeat_CS"/>
</dbReference>
<dbReference type="AlphaFoldDB" id="A0A540KE18"/>
<proteinExistence type="predicted"/>
<evidence type="ECO:0000259" key="9">
    <source>
        <dbReference type="PROSITE" id="PS50103"/>
    </source>
</evidence>